<keyword evidence="4 7" id="KW-0812">Transmembrane</keyword>
<evidence type="ECO:0000256" key="7">
    <source>
        <dbReference type="SAM" id="Phobius"/>
    </source>
</evidence>
<dbReference type="EMBL" id="AENT01000024">
    <property type="protein sequence ID" value="EFR42556.1"/>
    <property type="molecule type" value="Genomic_DNA"/>
</dbReference>
<feature type="domain" description="Type II secretion system protein GspF" evidence="8">
    <location>
        <begin position="65"/>
        <end position="186"/>
    </location>
</feature>
<evidence type="ECO:0000256" key="4">
    <source>
        <dbReference type="ARBA" id="ARBA00022692"/>
    </source>
</evidence>
<keyword evidence="6 7" id="KW-0472">Membrane</keyword>
<evidence type="ECO:0000256" key="3">
    <source>
        <dbReference type="ARBA" id="ARBA00022475"/>
    </source>
</evidence>
<organism evidence="9 10">
    <name type="scientific">Dialister micraerophilus UPII 345-E</name>
    <dbReference type="NCBI Taxonomy" id="910314"/>
    <lineage>
        <taxon>Bacteria</taxon>
        <taxon>Bacillati</taxon>
        <taxon>Bacillota</taxon>
        <taxon>Negativicutes</taxon>
        <taxon>Veillonellales</taxon>
        <taxon>Veillonellaceae</taxon>
        <taxon>Dialister</taxon>
    </lineage>
</organism>
<evidence type="ECO:0000313" key="10">
    <source>
        <dbReference type="Proteomes" id="UP000004594"/>
    </source>
</evidence>
<dbReference type="AlphaFoldDB" id="E4L9P8"/>
<feature type="domain" description="Type II secretion system protein GspF" evidence="8">
    <location>
        <begin position="262"/>
        <end position="384"/>
    </location>
</feature>
<feature type="transmembrane region" description="Helical" evidence="7">
    <location>
        <begin position="216"/>
        <end position="235"/>
    </location>
</feature>
<comment type="similarity">
    <text evidence="2">Belongs to the GSP F family.</text>
</comment>
<dbReference type="InterPro" id="IPR018076">
    <property type="entry name" value="T2SS_GspF_dom"/>
</dbReference>
<evidence type="ECO:0000256" key="1">
    <source>
        <dbReference type="ARBA" id="ARBA00004651"/>
    </source>
</evidence>
<keyword evidence="3" id="KW-1003">Cell membrane</keyword>
<name>E4L9P8_9FIRM</name>
<dbReference type="PANTHER" id="PTHR30012">
    <property type="entry name" value="GENERAL SECRETION PATHWAY PROTEIN"/>
    <property type="match status" value="1"/>
</dbReference>
<feature type="transmembrane region" description="Helical" evidence="7">
    <location>
        <begin position="361"/>
        <end position="383"/>
    </location>
</feature>
<dbReference type="Gene3D" id="1.20.81.30">
    <property type="entry name" value="Type II secretion system (T2SS), domain F"/>
    <property type="match status" value="2"/>
</dbReference>
<dbReference type="Pfam" id="PF00482">
    <property type="entry name" value="T2SSF"/>
    <property type="match status" value="2"/>
</dbReference>
<feature type="transmembrane region" description="Helical" evidence="7">
    <location>
        <begin position="162"/>
        <end position="189"/>
    </location>
</feature>
<dbReference type="InterPro" id="IPR003004">
    <property type="entry name" value="GspF/PilC"/>
</dbReference>
<comment type="subcellular location">
    <subcellularLocation>
        <location evidence="1">Cell membrane</location>
        <topology evidence="1">Multi-pass membrane protein</topology>
    </subcellularLocation>
</comment>
<evidence type="ECO:0000259" key="8">
    <source>
        <dbReference type="Pfam" id="PF00482"/>
    </source>
</evidence>
<reference evidence="9 10" key="1">
    <citation type="submission" date="2010-11" db="EMBL/GenBank/DDBJ databases">
        <authorList>
            <person name="Durkin A.S."/>
            <person name="Madupu R."/>
            <person name="Torralba M."/>
            <person name="Gillis M."/>
            <person name="Methe B."/>
            <person name="Sutton G."/>
            <person name="Nelson K.E."/>
        </authorList>
    </citation>
    <scope>NUCLEOTIDE SEQUENCE [LARGE SCALE GENOMIC DNA]</scope>
    <source>
        <strain evidence="9 10">UPII 345-E</strain>
    </source>
</reference>
<accession>E4L9P8</accession>
<sequence length="392" mass="45415">MKTFLYKCYDENRIKSSGTIIAKNKKDAAKILENKYLKVISLKEKRTFIKLEKRVFKNYKTLYIFASEWASLIESGLSVIETLDILEMNRKEKEIKVIRKIKNSITSGFSISESLEKTSEFPSFFISMVKIGEATGTLPLQLETAADYYKKEHKMRKKLTELFAYPVTVLIFSLIVLYVIMTLVIPVFYELYQSMSFKLPASTEFIFETSFFLKDFGIYILLFILLLVIATGSFIKTEKGKNLKNDFLYKFPITKNIFVSRFCMYLSILSESGYTIYDSLENIQNSMKNDKSKSIVKRILSEIKKGATLPKALEKVSVFDKTSLHLIFTGCESGRLPYFLKLVTERKEEEFSRRMLFYKTILQPSILVFCGILTAFILLSVWLPMINIFNGL</sequence>
<proteinExistence type="inferred from homology"/>
<dbReference type="PANTHER" id="PTHR30012:SF0">
    <property type="entry name" value="TYPE II SECRETION SYSTEM PROTEIN F-RELATED"/>
    <property type="match status" value="1"/>
</dbReference>
<gene>
    <name evidence="9" type="ORF">HMPREF9220_0476</name>
</gene>
<evidence type="ECO:0000256" key="6">
    <source>
        <dbReference type="ARBA" id="ARBA00023136"/>
    </source>
</evidence>
<protein>
    <submittedName>
        <fullName evidence="9">Bacterial type II secretion system domain protein F</fullName>
    </submittedName>
</protein>
<dbReference type="InterPro" id="IPR042094">
    <property type="entry name" value="T2SS_GspF_sf"/>
</dbReference>
<dbReference type="PRINTS" id="PR00812">
    <property type="entry name" value="BCTERIALGSPF"/>
</dbReference>
<dbReference type="GO" id="GO:0005886">
    <property type="term" value="C:plasma membrane"/>
    <property type="evidence" value="ECO:0007669"/>
    <property type="project" value="UniProtKB-SubCell"/>
</dbReference>
<evidence type="ECO:0000256" key="5">
    <source>
        <dbReference type="ARBA" id="ARBA00022989"/>
    </source>
</evidence>
<evidence type="ECO:0000313" key="9">
    <source>
        <dbReference type="EMBL" id="EFR42556.1"/>
    </source>
</evidence>
<keyword evidence="5 7" id="KW-1133">Transmembrane helix</keyword>
<evidence type="ECO:0000256" key="2">
    <source>
        <dbReference type="ARBA" id="ARBA00005745"/>
    </source>
</evidence>
<dbReference type="eggNOG" id="COG1459">
    <property type="taxonomic scope" value="Bacteria"/>
</dbReference>
<comment type="caution">
    <text evidence="9">The sequence shown here is derived from an EMBL/GenBank/DDBJ whole genome shotgun (WGS) entry which is preliminary data.</text>
</comment>
<dbReference type="OrthoDB" id="9805682at2"/>
<dbReference type="RefSeq" id="WP_007554835.1">
    <property type="nucleotide sequence ID" value="NZ_AENT01000024.1"/>
</dbReference>
<dbReference type="Proteomes" id="UP000004594">
    <property type="component" value="Unassembled WGS sequence"/>
</dbReference>